<evidence type="ECO:0000256" key="4">
    <source>
        <dbReference type="ARBA" id="ARBA00022692"/>
    </source>
</evidence>
<evidence type="ECO:0000256" key="7">
    <source>
        <dbReference type="ARBA" id="ARBA00023128"/>
    </source>
</evidence>
<evidence type="ECO:0000256" key="10">
    <source>
        <dbReference type="RuleBase" id="RU000488"/>
    </source>
</evidence>
<evidence type="ECO:0000256" key="2">
    <source>
        <dbReference type="ARBA" id="ARBA00006375"/>
    </source>
</evidence>
<dbReference type="STRING" id="121845.A0A3Q0J817"/>
<dbReference type="SUPFAM" id="SSF103506">
    <property type="entry name" value="Mitochondrial carrier"/>
    <property type="match status" value="1"/>
</dbReference>
<name>A0A3Q0J817_DIACI</name>
<evidence type="ECO:0000256" key="8">
    <source>
        <dbReference type="ARBA" id="ARBA00023136"/>
    </source>
</evidence>
<dbReference type="KEGG" id="dci:113470407"/>
<proteinExistence type="inferred from homology"/>
<dbReference type="Proteomes" id="UP000079169">
    <property type="component" value="Unplaced"/>
</dbReference>
<dbReference type="InterPro" id="IPR023395">
    <property type="entry name" value="MCP_dom_sf"/>
</dbReference>
<organism evidence="11 12">
    <name type="scientific">Diaphorina citri</name>
    <name type="common">Asian citrus psyllid</name>
    <dbReference type="NCBI Taxonomy" id="121845"/>
    <lineage>
        <taxon>Eukaryota</taxon>
        <taxon>Metazoa</taxon>
        <taxon>Ecdysozoa</taxon>
        <taxon>Arthropoda</taxon>
        <taxon>Hexapoda</taxon>
        <taxon>Insecta</taxon>
        <taxon>Pterygota</taxon>
        <taxon>Neoptera</taxon>
        <taxon>Paraneoptera</taxon>
        <taxon>Hemiptera</taxon>
        <taxon>Sternorrhyncha</taxon>
        <taxon>Psylloidea</taxon>
        <taxon>Psyllidae</taxon>
        <taxon>Diaphorininae</taxon>
        <taxon>Diaphorina</taxon>
    </lineage>
</organism>
<dbReference type="InterPro" id="IPR050567">
    <property type="entry name" value="Mitochondrial_Carrier"/>
</dbReference>
<comment type="similarity">
    <text evidence="2 10">Belongs to the mitochondrial carrier (TC 2.A.29) family.</text>
</comment>
<accession>A0A3Q0J817</accession>
<dbReference type="PROSITE" id="PS50920">
    <property type="entry name" value="SOLCAR"/>
    <property type="match status" value="1"/>
</dbReference>
<protein>
    <submittedName>
        <fullName evidence="12">Mitochondrial basic amino acids transporter-like</fullName>
    </submittedName>
</protein>
<sequence length="113" mass="13025">MPSYGVYTAIYQLLYTSFNCNMDSNTMACGLAGGLSGLISWALIMPFDVVKSTLQSDSLTDPKYKGMFDCFRKNYRQYGWTFFFRGISITTIRAFPVNYIMFVTYEEFKCHCL</sequence>
<keyword evidence="11" id="KW-1185">Reference proteome</keyword>
<keyword evidence="4 9" id="KW-0812">Transmembrane</keyword>
<evidence type="ECO:0000313" key="12">
    <source>
        <dbReference type="RefSeq" id="XP_026684617.1"/>
    </source>
</evidence>
<gene>
    <name evidence="12" type="primary">LOC113470407</name>
</gene>
<evidence type="ECO:0000256" key="9">
    <source>
        <dbReference type="PROSITE-ProRule" id="PRU00282"/>
    </source>
</evidence>
<comment type="subcellular location">
    <subcellularLocation>
        <location evidence="1">Mitochondrion membrane</location>
        <topology evidence="1">Multi-pass membrane protein</topology>
    </subcellularLocation>
</comment>
<keyword evidence="5" id="KW-0677">Repeat</keyword>
<reference evidence="12" key="1">
    <citation type="submission" date="2025-08" db="UniProtKB">
        <authorList>
            <consortium name="RefSeq"/>
        </authorList>
    </citation>
    <scope>IDENTIFICATION</scope>
</reference>
<keyword evidence="3 10" id="KW-0813">Transport</keyword>
<dbReference type="GO" id="GO:0031966">
    <property type="term" value="C:mitochondrial membrane"/>
    <property type="evidence" value="ECO:0007669"/>
    <property type="project" value="UniProtKB-SubCell"/>
</dbReference>
<keyword evidence="7" id="KW-0496">Mitochondrion</keyword>
<evidence type="ECO:0000256" key="5">
    <source>
        <dbReference type="ARBA" id="ARBA00022737"/>
    </source>
</evidence>
<evidence type="ECO:0000256" key="1">
    <source>
        <dbReference type="ARBA" id="ARBA00004225"/>
    </source>
</evidence>
<feature type="repeat" description="Solcar" evidence="9">
    <location>
        <begin position="24"/>
        <end position="111"/>
    </location>
</feature>
<dbReference type="Gene3D" id="1.50.40.10">
    <property type="entry name" value="Mitochondrial carrier domain"/>
    <property type="match status" value="1"/>
</dbReference>
<dbReference type="AlphaFoldDB" id="A0A3Q0J817"/>
<dbReference type="GeneID" id="113470407"/>
<dbReference type="PaxDb" id="121845-A0A3Q0J817"/>
<dbReference type="RefSeq" id="XP_026684617.1">
    <property type="nucleotide sequence ID" value="XM_026828816.1"/>
</dbReference>
<evidence type="ECO:0000256" key="6">
    <source>
        <dbReference type="ARBA" id="ARBA00022989"/>
    </source>
</evidence>
<dbReference type="PANTHER" id="PTHR45624:SF1">
    <property type="entry name" value="SD08189P"/>
    <property type="match status" value="1"/>
</dbReference>
<dbReference type="GO" id="GO:0005289">
    <property type="term" value="F:high-affinity L-arginine transmembrane transporter activity"/>
    <property type="evidence" value="ECO:0007669"/>
    <property type="project" value="TreeGrafter"/>
</dbReference>
<dbReference type="GO" id="GO:1990575">
    <property type="term" value="P:mitochondrial L-ornithine transmembrane transport"/>
    <property type="evidence" value="ECO:0007669"/>
    <property type="project" value="TreeGrafter"/>
</dbReference>
<evidence type="ECO:0000256" key="3">
    <source>
        <dbReference type="ARBA" id="ARBA00022448"/>
    </source>
</evidence>
<dbReference type="Pfam" id="PF00153">
    <property type="entry name" value="Mito_carr"/>
    <property type="match status" value="1"/>
</dbReference>
<dbReference type="PANTHER" id="PTHR45624">
    <property type="entry name" value="MITOCHONDRIAL BASIC AMINO ACIDS TRANSPORTER-RELATED"/>
    <property type="match status" value="1"/>
</dbReference>
<keyword evidence="6" id="KW-1133">Transmembrane helix</keyword>
<keyword evidence="8 9" id="KW-0472">Membrane</keyword>
<dbReference type="InterPro" id="IPR018108">
    <property type="entry name" value="MCP_transmembrane"/>
</dbReference>
<evidence type="ECO:0000313" key="11">
    <source>
        <dbReference type="Proteomes" id="UP000079169"/>
    </source>
</evidence>